<name>B6V2S4_BPSP1</name>
<keyword evidence="2" id="KW-1185">Reference proteome</keyword>
<organismHost>
    <name type="scientific">Bacillus subtilis</name>
    <dbReference type="NCBI Taxonomy" id="1423"/>
</organismHost>
<sequence>MSDFKIKAMVEHGGSIWTLNQLFQKVSGYSDHYVTDKRTNRR</sequence>
<dbReference type="GeneID" id="7009105"/>
<evidence type="ECO:0000313" key="2">
    <source>
        <dbReference type="Proteomes" id="UP000001590"/>
    </source>
</evidence>
<evidence type="ECO:0000313" key="1">
    <source>
        <dbReference type="EMBL" id="ACI91016.1"/>
    </source>
</evidence>
<dbReference type="RefSeq" id="YP_002300387.1">
    <property type="nucleotide sequence ID" value="NC_011421.1"/>
</dbReference>
<dbReference type="EMBL" id="FJ230960">
    <property type="protein sequence ID" value="ACI91016.1"/>
    <property type="molecule type" value="Genomic_DNA"/>
</dbReference>
<proteinExistence type="predicted"/>
<dbReference type="Proteomes" id="UP000001590">
    <property type="component" value="Segment"/>
</dbReference>
<dbReference type="KEGG" id="vg:7009105"/>
<organism evidence="1 2">
    <name type="scientific">Bacillus phage SP01</name>
    <name type="common">Bacteriophage SP01</name>
    <dbReference type="NCBI Taxonomy" id="2884427"/>
    <lineage>
        <taxon>Viruses</taxon>
        <taxon>Duplodnaviria</taxon>
        <taxon>Heunggongvirae</taxon>
        <taxon>Uroviricota</taxon>
        <taxon>Caudoviricetes</taxon>
        <taxon>Herelleviridae</taxon>
        <taxon>Spounavirinae</taxon>
        <taxon>Okubovirus</taxon>
        <taxon>Okubovirus SPO1</taxon>
    </lineage>
</organism>
<protein>
    <submittedName>
        <fullName evidence="1">Gp21.5</fullName>
    </submittedName>
</protein>
<accession>B6V2S4</accession>
<reference evidence="1 2" key="1">
    <citation type="journal article" date="2009" name="J. Mol. Biol.">
        <title>The genome of Bacillus subtilis bacteriophage SPO1.</title>
        <authorList>
            <person name="Stewart C.R."/>
            <person name="Casjens S.R."/>
            <person name="Cresawn S.G."/>
            <person name="Houtz J.M."/>
            <person name="Smith A.L."/>
            <person name="Ford M.E."/>
            <person name="Peebles C.L."/>
            <person name="Hatfull G.F."/>
            <person name="Hendrix R.W."/>
            <person name="Huang W.M."/>
            <person name="Pedulla M.L."/>
        </authorList>
    </citation>
    <scope>NUCLEOTIDE SEQUENCE [LARGE SCALE GENOMIC DNA]</scope>
</reference>
<gene>
    <name evidence="1" type="primary">21.5</name>
    <name evidence="1" type="ORF">SPO1_115</name>
</gene>